<dbReference type="Pfam" id="PF20669">
    <property type="entry name" value="Exo70_N"/>
    <property type="match status" value="1"/>
</dbReference>
<keyword evidence="2" id="KW-1185">Reference proteome</keyword>
<gene>
    <name evidence="1" type="ORF">L1049_005169</name>
</gene>
<name>A0AAP0RQE7_LIQFO</name>
<comment type="caution">
    <text evidence="1">The sequence shown here is derived from an EMBL/GenBank/DDBJ whole genome shotgun (WGS) entry which is preliminary data.</text>
</comment>
<dbReference type="Proteomes" id="UP001415857">
    <property type="component" value="Unassembled WGS sequence"/>
</dbReference>
<proteinExistence type="predicted"/>
<reference evidence="1 2" key="1">
    <citation type="journal article" date="2024" name="Plant J.">
        <title>Genome sequences and population genomics reveal climatic adaptation and genomic divergence between two closely related sweetgum species.</title>
        <authorList>
            <person name="Xu W.Q."/>
            <person name="Ren C.Q."/>
            <person name="Zhang X.Y."/>
            <person name="Comes H.P."/>
            <person name="Liu X.H."/>
            <person name="Li Y.G."/>
            <person name="Kettle C.J."/>
            <person name="Jalonen R."/>
            <person name="Gaisberger H."/>
            <person name="Ma Y.Z."/>
            <person name="Qiu Y.X."/>
        </authorList>
    </citation>
    <scope>NUCLEOTIDE SEQUENCE [LARGE SCALE GENOMIC DNA]</scope>
    <source>
        <strain evidence="1">Hangzhou</strain>
    </source>
</reference>
<accession>A0AAP0RQE7</accession>
<dbReference type="AlphaFoldDB" id="A0AAP0RQE7"/>
<evidence type="ECO:0000313" key="2">
    <source>
        <dbReference type="Proteomes" id="UP001415857"/>
    </source>
</evidence>
<protein>
    <submittedName>
        <fullName evidence="1">Uncharacterized protein</fullName>
    </submittedName>
</protein>
<sequence>MAEVESIENLVAARMFLKTSLEKSRALASALEKTGPRLQKISQKLPSLEATIRPLYARKCALLAVGGHIDQAVGPAAAVLKVFDAVHGLEKSLSSDPCFDLSGYLSVVKRLEEALKFLAGNCWLGNSVAGGHRGIPGRKCSH</sequence>
<dbReference type="EMBL" id="JBBPBK010000007">
    <property type="protein sequence ID" value="KAK9282255.1"/>
    <property type="molecule type" value="Genomic_DNA"/>
</dbReference>
<organism evidence="1 2">
    <name type="scientific">Liquidambar formosana</name>
    <name type="common">Formosan gum</name>
    <dbReference type="NCBI Taxonomy" id="63359"/>
    <lineage>
        <taxon>Eukaryota</taxon>
        <taxon>Viridiplantae</taxon>
        <taxon>Streptophyta</taxon>
        <taxon>Embryophyta</taxon>
        <taxon>Tracheophyta</taxon>
        <taxon>Spermatophyta</taxon>
        <taxon>Magnoliopsida</taxon>
        <taxon>eudicotyledons</taxon>
        <taxon>Gunneridae</taxon>
        <taxon>Pentapetalae</taxon>
        <taxon>Saxifragales</taxon>
        <taxon>Altingiaceae</taxon>
        <taxon>Liquidambar</taxon>
    </lineage>
</organism>
<evidence type="ECO:0000313" key="1">
    <source>
        <dbReference type="EMBL" id="KAK9282255.1"/>
    </source>
</evidence>